<sequence>MKMKFYTSIRNIGMFCLGLLVLGACKKNIPTDQDSLGEDIVYNTKEFTPLLGRNTFYNNIVSIGQNTSQPLSFKIVNVRDLDGEPATVFNDKFPVKVWKEAYTGLEKSIAEIEAKRKIEYRPLLEILEHSGNINFWGQSARSAFVKAQPDSGYVFDIEVSNSGGRRYLRNFKLKPFREQPYEPSIEDPITGSSSYPYTNAIVSNMIGERTGRPLGPADIRVYMNKTENTGKGTKTLTISFLDSLNNPIDPAKFSETDWPKLVHGFNPRVVDKKVVYDVAYPIPLARVETAYTLANGTAAYLVFGYRRKGNLGYLELCAFAIPFAIYEEGDWEIQFRFPHEAPKFD</sequence>
<organism evidence="2 3">
    <name type="scientific">Sphingobacterium zeae</name>
    <dbReference type="NCBI Taxonomy" id="1776859"/>
    <lineage>
        <taxon>Bacteria</taxon>
        <taxon>Pseudomonadati</taxon>
        <taxon>Bacteroidota</taxon>
        <taxon>Sphingobacteriia</taxon>
        <taxon>Sphingobacteriales</taxon>
        <taxon>Sphingobacteriaceae</taxon>
        <taxon>Sphingobacterium</taxon>
    </lineage>
</organism>
<dbReference type="RefSeq" id="WP_307187959.1">
    <property type="nucleotide sequence ID" value="NZ_JAUTBA010000001.1"/>
</dbReference>
<evidence type="ECO:0000256" key="1">
    <source>
        <dbReference type="SAM" id="SignalP"/>
    </source>
</evidence>
<reference evidence="2 3" key="1">
    <citation type="submission" date="2023-07" db="EMBL/GenBank/DDBJ databases">
        <title>Functional and genomic diversity of the sorghum phyllosphere microbiome.</title>
        <authorList>
            <person name="Shade A."/>
        </authorList>
    </citation>
    <scope>NUCLEOTIDE SEQUENCE [LARGE SCALE GENOMIC DNA]</scope>
    <source>
        <strain evidence="2 3">SORGH_AS_0892</strain>
    </source>
</reference>
<feature type="chain" id="PRO_5047257671" description="DUF5007 domain-containing protein" evidence="1">
    <location>
        <begin position="27"/>
        <end position="345"/>
    </location>
</feature>
<feature type="signal peptide" evidence="1">
    <location>
        <begin position="1"/>
        <end position="26"/>
    </location>
</feature>
<dbReference type="PROSITE" id="PS51257">
    <property type="entry name" value="PROKAR_LIPOPROTEIN"/>
    <property type="match status" value="1"/>
</dbReference>
<keyword evidence="1" id="KW-0732">Signal</keyword>
<keyword evidence="3" id="KW-1185">Reference proteome</keyword>
<dbReference type="InterPro" id="IPR032173">
    <property type="entry name" value="DUF5007"/>
</dbReference>
<evidence type="ECO:0000313" key="2">
    <source>
        <dbReference type="EMBL" id="MDQ1152755.1"/>
    </source>
</evidence>
<evidence type="ECO:0008006" key="4">
    <source>
        <dbReference type="Google" id="ProtNLM"/>
    </source>
</evidence>
<protein>
    <recommendedName>
        <fullName evidence="4">DUF5007 domain-containing protein</fullName>
    </recommendedName>
</protein>
<accession>A0ABU0UD18</accession>
<comment type="caution">
    <text evidence="2">The sequence shown here is derived from an EMBL/GenBank/DDBJ whole genome shotgun (WGS) entry which is preliminary data.</text>
</comment>
<dbReference type="EMBL" id="JAUTBA010000001">
    <property type="protein sequence ID" value="MDQ1152755.1"/>
    <property type="molecule type" value="Genomic_DNA"/>
</dbReference>
<dbReference type="Proteomes" id="UP001244640">
    <property type="component" value="Unassembled WGS sequence"/>
</dbReference>
<proteinExistence type="predicted"/>
<gene>
    <name evidence="2" type="ORF">QE382_004739</name>
</gene>
<dbReference type="Pfam" id="PF16398">
    <property type="entry name" value="DUF5007"/>
    <property type="match status" value="1"/>
</dbReference>
<name>A0ABU0UD18_9SPHI</name>
<evidence type="ECO:0000313" key="3">
    <source>
        <dbReference type="Proteomes" id="UP001244640"/>
    </source>
</evidence>